<gene>
    <name evidence="5" type="ORF">INT45_000285</name>
</gene>
<evidence type="ECO:0000313" key="5">
    <source>
        <dbReference type="EMBL" id="KAG2224254.1"/>
    </source>
</evidence>
<dbReference type="InterPro" id="IPR013120">
    <property type="entry name" value="FAR_NAD-bd"/>
</dbReference>
<dbReference type="InterPro" id="IPR036291">
    <property type="entry name" value="NAD(P)-bd_dom_sf"/>
</dbReference>
<comment type="caution">
    <text evidence="5">The sequence shown here is derived from an EMBL/GenBank/DDBJ whole genome shotgun (WGS) entry which is preliminary data.</text>
</comment>
<protein>
    <recommendedName>
        <fullName evidence="7">Carrier domain-containing protein</fullName>
    </recommendedName>
</protein>
<evidence type="ECO:0000259" key="3">
    <source>
        <dbReference type="PROSITE" id="PS50075"/>
    </source>
</evidence>
<dbReference type="PROSITE" id="PS50075">
    <property type="entry name" value="CARRIER"/>
    <property type="match status" value="1"/>
</dbReference>
<dbReference type="InterPro" id="IPR006162">
    <property type="entry name" value="Ppantetheine_attach_site"/>
</dbReference>
<dbReference type="SUPFAM" id="SSF56801">
    <property type="entry name" value="Acetyl-CoA synthetase-like"/>
    <property type="match status" value="1"/>
</dbReference>
<proteinExistence type="predicted"/>
<keyword evidence="6" id="KW-1185">Reference proteome</keyword>
<dbReference type="Pfam" id="PF00550">
    <property type="entry name" value="PP-binding"/>
    <property type="match status" value="1"/>
</dbReference>
<dbReference type="InterPro" id="IPR015797">
    <property type="entry name" value="NUDIX_hydrolase-like_dom_sf"/>
</dbReference>
<evidence type="ECO:0000256" key="1">
    <source>
        <dbReference type="ARBA" id="ARBA00022450"/>
    </source>
</evidence>
<dbReference type="Gene3D" id="3.40.50.720">
    <property type="entry name" value="NAD(P)-binding Rossmann-like Domain"/>
    <property type="match status" value="1"/>
</dbReference>
<dbReference type="CDD" id="cd18870">
    <property type="entry name" value="NUDIX_AcylCoAdiphos_Nudt19"/>
    <property type="match status" value="1"/>
</dbReference>
<sequence>MDKLYDCNQYYSFINLFEQQAERYSDSVFIRYQLPGTQEFKTLSYSQVSCISTNLANKWSSSLNGIKTIGLIADHSIYYMIIMLVIFKLQPVLLALSPRNSIEANVNLMTKTNSHFVIASQKYADVANQCASKVPGGCNIKIFKPFDLEKLSQPSTAIRSASETASIMDIEKIVLIIHSSGSTEFPKPIRLSNRYMFGLVQLLTSKMQEDAHCLESSDVMLASLPLFHVFGIFCHFFPMLLGASCLMLGRIPPTPSEITMAIDKHNVTMLGLPPMILERIAEYIEEKPEAEEIYQRIKFSIYGGASLRRQVGDYLISKGIHIRAAYGTTEINAMSIANISSDYNNQWYSMRPPSSVLPYCVWEAIDETKGIHHLVIKTGCPILATNIGNRPNGDYATGDLFMEDPPKSGYWRHLGRNDDTLVMENGEKTNPIPMEHRINSAKVINSCVVIGESRQCTGILIQLELKHAMKYRPEDIISEVHESVECANKLAPSHSIILPQMVYILPLNRHLPKTLKGNVIRKSAIQKYSQEIEKMYSDFLQGAATSVIGETDANQSIYEFLTQSASQVLHRDSIDADISLFDYGLNSLLSIQLRNKLAARFANIPSNFLFEHPTLTSMKEALTANSIPKEEERRETRYQDTQNLLNYYIKRADSDFPMITTNTAISDDEQHTILLSGATGSLGAFMLRDLIISPQVKKIYCLVRGTNYMQRLVKSFQDRLLDTSLLKNTGKVEALPMKLDETYLGWGKEKYSKLKKEVTIVQHCAWLLDFNQPVQHFDRECIQGLYNLLQFAYRKENPIHFHAVSSISATAACGKPSVPEVSLPKNPHIAMPMGYAQSKYIVEHLFNFLTKQKNFPCIVERMGQVVGDSVHGVWNISEQYPLLMVGGTQIGLMPNLKGINVDWLPVDYAAKSIVEIMLKMGHSELQTIQQQGYYHIVNPNRVDWYKVLKTMNACGMKFDVVEPEEWVRVLSKHQDNPAYRLMSFFQDNFKSSHEEQSMPVWETEKTVQVAPVLAESPAFSKTLLKKHLVFWRNVGFYTPLEQVVMKALLKARTMSTIVTQAIAKDIRASATLIVAAPTTKTTTGHNYDLLMMKRNAKSSFINAHVFPGGVVDKHDENWKLDNVPDLTNKICAIRETFEESGLLLTHPPAYTVFKDPATREAWRERVHNDASQFKVLCESHKLVPAVDKLIPFANWITPAAERRRYNAYFYLTVLDPSTAVHETTAADGKELVQLDWFTPDQALSAWREEKIVLIPPQWYSLYTMAPIKDYKELASKAGFGALRTRDGRVSTVMPQRGAVDVNCTRAKDGYHSFLAYPGDEKYLDIQTGEPSGKAGDRHRIYIRGAMQYFDLEKNVDVPESKSKL</sequence>
<dbReference type="SUPFAM" id="SSF51735">
    <property type="entry name" value="NAD(P)-binding Rossmann-fold domains"/>
    <property type="match status" value="1"/>
</dbReference>
<dbReference type="InterPro" id="IPR000086">
    <property type="entry name" value="NUDIX_hydrolase_dom"/>
</dbReference>
<dbReference type="EMBL" id="JAEPRB010000046">
    <property type="protein sequence ID" value="KAG2224254.1"/>
    <property type="molecule type" value="Genomic_DNA"/>
</dbReference>
<dbReference type="InterPro" id="IPR000873">
    <property type="entry name" value="AMP-dep_synth/lig_dom"/>
</dbReference>
<evidence type="ECO:0000256" key="2">
    <source>
        <dbReference type="ARBA" id="ARBA00022553"/>
    </source>
</evidence>
<reference evidence="5 6" key="1">
    <citation type="submission" date="2020-12" db="EMBL/GenBank/DDBJ databases">
        <title>Metabolic potential, ecology and presence of endohyphal bacteria is reflected in genomic diversity of Mucoromycotina.</title>
        <authorList>
            <person name="Muszewska A."/>
            <person name="Okrasinska A."/>
            <person name="Steczkiewicz K."/>
            <person name="Drgas O."/>
            <person name="Orlowska M."/>
            <person name="Perlinska-Lenart U."/>
            <person name="Aleksandrzak-Piekarczyk T."/>
            <person name="Szatraj K."/>
            <person name="Zielenkiewicz U."/>
            <person name="Pilsyk S."/>
            <person name="Malc E."/>
            <person name="Mieczkowski P."/>
            <person name="Kruszewska J.S."/>
            <person name="Biernat P."/>
            <person name="Pawlowska J."/>
        </authorList>
    </citation>
    <scope>NUCLEOTIDE SEQUENCE [LARGE SCALE GENOMIC DNA]</scope>
    <source>
        <strain evidence="5 6">CBS 142.35</strain>
    </source>
</reference>
<dbReference type="SMART" id="SM00823">
    <property type="entry name" value="PKS_PP"/>
    <property type="match status" value="1"/>
</dbReference>
<dbReference type="Pfam" id="PF00501">
    <property type="entry name" value="AMP-binding"/>
    <property type="match status" value="1"/>
</dbReference>
<evidence type="ECO:0000259" key="4">
    <source>
        <dbReference type="PROSITE" id="PS51462"/>
    </source>
</evidence>
<dbReference type="Proteomes" id="UP000646827">
    <property type="component" value="Unassembled WGS sequence"/>
</dbReference>
<dbReference type="Gene3D" id="1.10.1200.10">
    <property type="entry name" value="ACP-like"/>
    <property type="match status" value="1"/>
</dbReference>
<dbReference type="PANTHER" id="PTHR43439:SF2">
    <property type="entry name" value="ENZYME, PUTATIVE (JCVI)-RELATED"/>
    <property type="match status" value="1"/>
</dbReference>
<dbReference type="SUPFAM" id="SSF55811">
    <property type="entry name" value="Nudix"/>
    <property type="match status" value="1"/>
</dbReference>
<keyword evidence="1" id="KW-0596">Phosphopantetheine</keyword>
<accession>A0A8H7S7M8</accession>
<feature type="domain" description="Carrier" evidence="3">
    <location>
        <begin position="552"/>
        <end position="626"/>
    </location>
</feature>
<dbReference type="Pfam" id="PF07993">
    <property type="entry name" value="NAD_binding_4"/>
    <property type="match status" value="1"/>
</dbReference>
<dbReference type="InterPro" id="IPR051414">
    <property type="entry name" value="Adenylate-forming_Reductase"/>
</dbReference>
<dbReference type="OrthoDB" id="429813at2759"/>
<dbReference type="Pfam" id="PF23562">
    <property type="entry name" value="AMP-binding_C_3"/>
    <property type="match status" value="1"/>
</dbReference>
<name>A0A8H7S7M8_9FUNG</name>
<dbReference type="PANTHER" id="PTHR43439">
    <property type="entry name" value="PHENYLACETATE-COENZYME A LIGASE"/>
    <property type="match status" value="1"/>
</dbReference>
<dbReference type="SUPFAM" id="SSF47336">
    <property type="entry name" value="ACP-like"/>
    <property type="match status" value="1"/>
</dbReference>
<dbReference type="Gene3D" id="3.40.50.12780">
    <property type="entry name" value="N-terminal domain of ligase-like"/>
    <property type="match status" value="1"/>
</dbReference>
<dbReference type="Gene3D" id="3.90.79.10">
    <property type="entry name" value="Nucleoside Triphosphate Pyrophosphohydrolase"/>
    <property type="match status" value="1"/>
</dbReference>
<evidence type="ECO:0000313" key="6">
    <source>
        <dbReference type="Proteomes" id="UP000646827"/>
    </source>
</evidence>
<dbReference type="InterPro" id="IPR020806">
    <property type="entry name" value="PKS_PP-bd"/>
</dbReference>
<organism evidence="5 6">
    <name type="scientific">Circinella minor</name>
    <dbReference type="NCBI Taxonomy" id="1195481"/>
    <lineage>
        <taxon>Eukaryota</taxon>
        <taxon>Fungi</taxon>
        <taxon>Fungi incertae sedis</taxon>
        <taxon>Mucoromycota</taxon>
        <taxon>Mucoromycotina</taxon>
        <taxon>Mucoromycetes</taxon>
        <taxon>Mucorales</taxon>
        <taxon>Lichtheimiaceae</taxon>
        <taxon>Circinella</taxon>
    </lineage>
</organism>
<dbReference type="InterPro" id="IPR036736">
    <property type="entry name" value="ACP-like_sf"/>
</dbReference>
<dbReference type="PROSITE" id="PS00012">
    <property type="entry name" value="PHOSPHOPANTETHEINE"/>
    <property type="match status" value="1"/>
</dbReference>
<dbReference type="InterPro" id="IPR042099">
    <property type="entry name" value="ANL_N_sf"/>
</dbReference>
<feature type="domain" description="Nudix hydrolase" evidence="4">
    <location>
        <begin position="1065"/>
        <end position="1260"/>
    </location>
</feature>
<dbReference type="InterPro" id="IPR009081">
    <property type="entry name" value="PP-bd_ACP"/>
</dbReference>
<keyword evidence="2" id="KW-0597">Phosphoprotein</keyword>
<dbReference type="PROSITE" id="PS51462">
    <property type="entry name" value="NUDIX"/>
    <property type="match status" value="1"/>
</dbReference>
<evidence type="ECO:0008006" key="7">
    <source>
        <dbReference type="Google" id="ProtNLM"/>
    </source>
</evidence>
<dbReference type="GO" id="GO:0031177">
    <property type="term" value="F:phosphopantetheine binding"/>
    <property type="evidence" value="ECO:0007669"/>
    <property type="project" value="InterPro"/>
</dbReference>